<keyword evidence="1" id="KW-0812">Transmembrane</keyword>
<keyword evidence="3" id="KW-1185">Reference proteome</keyword>
<keyword evidence="1" id="KW-1133">Transmembrane helix</keyword>
<dbReference type="AlphaFoldDB" id="A0A1G7U3U8"/>
<evidence type="ECO:0000313" key="3">
    <source>
        <dbReference type="Proteomes" id="UP000199009"/>
    </source>
</evidence>
<reference evidence="2 3" key="1">
    <citation type="submission" date="2016-10" db="EMBL/GenBank/DDBJ databases">
        <authorList>
            <person name="de Groot N.N."/>
        </authorList>
    </citation>
    <scope>NUCLEOTIDE SEQUENCE [LARGE SCALE GENOMIC DNA]</scope>
    <source>
        <strain evidence="2 3">DSM 23142</strain>
    </source>
</reference>
<feature type="transmembrane region" description="Helical" evidence="1">
    <location>
        <begin position="25"/>
        <end position="46"/>
    </location>
</feature>
<keyword evidence="1" id="KW-0472">Membrane</keyword>
<protein>
    <submittedName>
        <fullName evidence="2">Uncharacterized membrane protein</fullName>
    </submittedName>
</protein>
<dbReference type="Proteomes" id="UP000199009">
    <property type="component" value="Chromosome I"/>
</dbReference>
<proteinExistence type="predicted"/>
<gene>
    <name evidence="2" type="ORF">SAMN04489810_0258</name>
</gene>
<feature type="transmembrane region" description="Helical" evidence="1">
    <location>
        <begin position="53"/>
        <end position="73"/>
    </location>
</feature>
<dbReference type="InterPro" id="IPR009781">
    <property type="entry name" value="DUF1345"/>
</dbReference>
<evidence type="ECO:0000313" key="2">
    <source>
        <dbReference type="EMBL" id="SDG42246.1"/>
    </source>
</evidence>
<dbReference type="RefSeq" id="WP_091485197.1">
    <property type="nucleotide sequence ID" value="NZ_LT629692.1"/>
</dbReference>
<organism evidence="2 3">
    <name type="scientific">Microbacterium pygmaeum</name>
    <dbReference type="NCBI Taxonomy" id="370764"/>
    <lineage>
        <taxon>Bacteria</taxon>
        <taxon>Bacillati</taxon>
        <taxon>Actinomycetota</taxon>
        <taxon>Actinomycetes</taxon>
        <taxon>Micrococcales</taxon>
        <taxon>Microbacteriaceae</taxon>
        <taxon>Microbacterium</taxon>
    </lineage>
</organism>
<dbReference type="OrthoDB" id="64737at2"/>
<name>A0A1G7U3U8_9MICO</name>
<feature type="transmembrane region" description="Helical" evidence="1">
    <location>
        <begin position="141"/>
        <end position="161"/>
    </location>
</feature>
<accession>A0A1G7U3U8</accession>
<feature type="transmembrane region" description="Helical" evidence="1">
    <location>
        <begin position="114"/>
        <end position="134"/>
    </location>
</feature>
<dbReference type="EMBL" id="LT629692">
    <property type="protein sequence ID" value="SDG42246.1"/>
    <property type="molecule type" value="Genomic_DNA"/>
</dbReference>
<dbReference type="Pfam" id="PF07077">
    <property type="entry name" value="DUF1345"/>
    <property type="match status" value="1"/>
</dbReference>
<feature type="transmembrane region" description="Helical" evidence="1">
    <location>
        <begin position="219"/>
        <end position="239"/>
    </location>
</feature>
<sequence length="240" mass="25647">MTAAAGDGEPVATRVPRLAFDVARLGLACVLGVVWALISAVIIVAVRHEFPPQGFVTCTFAFSAGSSFVYLVHTLSQFGRLDPQRLRTVLLATNPEGRFGRIGAIISGTGPTIAVQWSMIAIAAVLVFTLWPGLLAEPMTVIFSILVVAASWAVTIVAYAVHYARFDVALGGFAFPGKGHDRLFSDYVYLAVQVQTTFSTSDVSLETPGARRLVTGHTLVSFAFNTVIIAMLISVLFLGR</sequence>
<dbReference type="STRING" id="370764.SAMN04489810_0258"/>
<evidence type="ECO:0000256" key="1">
    <source>
        <dbReference type="SAM" id="Phobius"/>
    </source>
</evidence>